<name>A0A7D5FSP9_9CAUD</name>
<accession>A0A7D5FSP9</accession>
<dbReference type="Proteomes" id="UP000510645">
    <property type="component" value="Segment"/>
</dbReference>
<gene>
    <name evidence="1" type="ORF">elemo79Aphanotate_75</name>
</gene>
<sequence length="398" mass="44557">MARIKTYTIDTLISDNDIIIGSDADNNNETKNFSAGLIREFVLSGLEPEVGGNLKITTIVDNDSEETTPEDYFNNSVTPIIVLHYEIVFLILNGRTFIFRKNNDTYGVDETQVVSGDFTEIDITSVINANLQDLDSVLTEGNEAPDKDAKIRDLYLYDDFGSPDGYARLYSDKQSLYFMNKTGESVFQLEKNSLYFPIGAYTYKITTPSITGGRIATFQDASGIVAYTSDIPTDYISSITSSSDELDITTVAGETTIIYTPKKEIQLIGTELSNNLTNTTFFSNGGEFSYDETLYPITALDLKFNYNIDDNGIDFGYYVFHYEDGRNVIAPIELAGSIISGTELRVRLDLATYWTESPDPRLSYFEINLYQGTLISEDGVYFDGHAPSSQIKYFNIWT</sequence>
<dbReference type="EMBL" id="MT497017">
    <property type="protein sequence ID" value="QLF85269.1"/>
    <property type="molecule type" value="Genomic_DNA"/>
</dbReference>
<evidence type="ECO:0000313" key="2">
    <source>
        <dbReference type="Proteomes" id="UP000510645"/>
    </source>
</evidence>
<evidence type="ECO:0000313" key="1">
    <source>
        <dbReference type="EMBL" id="QLF85269.1"/>
    </source>
</evidence>
<keyword evidence="2" id="KW-1185">Reference proteome</keyword>
<reference evidence="1 2" key="1">
    <citation type="submission" date="2020-05" db="EMBL/GenBank/DDBJ databases">
        <title>Genomics and ecology of novel Flavobacterium phages from the Baltic Sea.</title>
        <authorList>
            <person name="Hoetzinger M."/>
            <person name="Nilsson E."/>
            <person name="Holmfeldt K."/>
        </authorList>
    </citation>
    <scope>NUCLEOTIDE SEQUENCE [LARGE SCALE GENOMIC DNA]</scope>
</reference>
<protein>
    <submittedName>
        <fullName evidence="1">Uncharacterized protein</fullName>
    </submittedName>
</protein>
<organism evidence="1 2">
    <name type="scientific">Flavobacterium phage vB_FspP_elemoA_7-9A</name>
    <dbReference type="NCBI Taxonomy" id="2743781"/>
    <lineage>
        <taxon>Viruses</taxon>
        <taxon>Duplodnaviria</taxon>
        <taxon>Heunggongvirae</taxon>
        <taxon>Uroviricota</taxon>
        <taxon>Caudoviricetes</taxon>
        <taxon>Elemovirus</taxon>
        <taxon>Elemovirus elemoA</taxon>
    </lineage>
</organism>
<proteinExistence type="predicted"/>